<sequence length="422" mass="44932">MTENSFIYSREEMPSTPGRRRVRKIEGDPGAISARAADIESLGDKMARAAATLERFADGTVGRGESFEAVREQAKEVYEDLQTAARRYRPSGTALAAYATALSSVQADSDWRVDGANRTWPEVNEASRALSGAEADQHEFDTQERLHPDVEQTGTRPSTAGAQAAFDAAVSSWEAYWGTYDAPVETWESAYDTAVNSLERTNADGVSDSFWDNSMPFVEGMLTVLFYVGIALLVVTFFLTGPLALLAGVLAAVAGVLSLLGEIAKLNAGRGDWTSVALAAVGVIPFGKLAKLGDVAAGLAGTVRFPRLTAAFRLGGEEFAQYGRSLDSFVGSKIEGLFDYVDDAGQLVRSPHGLNSRNMFRAGLTPWFLAQGIGPVGSIRGGWQALAGNPTNLAQAIGGSVDAYTDIVSTLREGRDRIAAAL</sequence>
<feature type="compositionally biased region" description="Basic and acidic residues" evidence="1">
    <location>
        <begin position="135"/>
        <end position="150"/>
    </location>
</feature>
<keyword evidence="2" id="KW-0472">Membrane</keyword>
<proteinExistence type="predicted"/>
<reference evidence="3 4" key="1">
    <citation type="submission" date="2024-08" db="EMBL/GenBank/DDBJ databases">
        <title>Heavy metals resistant antinobacteria isolated from wastewater.</title>
        <authorList>
            <person name="Roman Ponce B."/>
            <person name="Blanco Mercado M.A."/>
            <person name="Avila Aldana I.N."/>
            <person name="Morales Arrieta S."/>
        </authorList>
    </citation>
    <scope>NUCLEOTIDE SEQUENCE [LARGE SCALE GENOMIC DNA]</scope>
    <source>
        <strain evidence="4">sma-1</strain>
    </source>
</reference>
<dbReference type="EMBL" id="JBHLHV010000001">
    <property type="protein sequence ID" value="MFB8892048.1"/>
    <property type="molecule type" value="Genomic_DNA"/>
</dbReference>
<protein>
    <recommendedName>
        <fullName evidence="5">WXG100 family type VII secretion target</fullName>
    </recommendedName>
</protein>
<evidence type="ECO:0000256" key="2">
    <source>
        <dbReference type="SAM" id="Phobius"/>
    </source>
</evidence>
<evidence type="ECO:0000256" key="1">
    <source>
        <dbReference type="SAM" id="MobiDB-lite"/>
    </source>
</evidence>
<accession>A0ABV5EQ02</accession>
<evidence type="ECO:0000313" key="4">
    <source>
        <dbReference type="Proteomes" id="UP001589643"/>
    </source>
</evidence>
<evidence type="ECO:0000313" key="3">
    <source>
        <dbReference type="EMBL" id="MFB8892048.1"/>
    </source>
</evidence>
<keyword evidence="2" id="KW-1133">Transmembrane helix</keyword>
<feature type="region of interest" description="Disordered" evidence="1">
    <location>
        <begin position="126"/>
        <end position="158"/>
    </location>
</feature>
<feature type="region of interest" description="Disordered" evidence="1">
    <location>
        <begin position="1"/>
        <end position="27"/>
    </location>
</feature>
<organism evidence="3 4">
    <name type="scientific">Microbacterium plantarum</name>
    <dbReference type="NCBI Taxonomy" id="1816425"/>
    <lineage>
        <taxon>Bacteria</taxon>
        <taxon>Bacillati</taxon>
        <taxon>Actinomycetota</taxon>
        <taxon>Actinomycetes</taxon>
        <taxon>Micrococcales</taxon>
        <taxon>Microbacteriaceae</taxon>
        <taxon>Microbacterium</taxon>
    </lineage>
</organism>
<name>A0ABV5EQ02_9MICO</name>
<feature type="transmembrane region" description="Helical" evidence="2">
    <location>
        <begin position="245"/>
        <end position="264"/>
    </location>
</feature>
<keyword evidence="4" id="KW-1185">Reference proteome</keyword>
<dbReference type="Proteomes" id="UP001589643">
    <property type="component" value="Unassembled WGS sequence"/>
</dbReference>
<gene>
    <name evidence="3" type="ORF">AB7P39_04230</name>
</gene>
<dbReference type="RefSeq" id="WP_378717099.1">
    <property type="nucleotide sequence ID" value="NZ_JBHLHV010000001.1"/>
</dbReference>
<feature type="transmembrane region" description="Helical" evidence="2">
    <location>
        <begin position="217"/>
        <end position="239"/>
    </location>
</feature>
<evidence type="ECO:0008006" key="5">
    <source>
        <dbReference type="Google" id="ProtNLM"/>
    </source>
</evidence>
<comment type="caution">
    <text evidence="3">The sequence shown here is derived from an EMBL/GenBank/DDBJ whole genome shotgun (WGS) entry which is preliminary data.</text>
</comment>
<keyword evidence="2" id="KW-0812">Transmembrane</keyword>